<protein>
    <submittedName>
        <fullName evidence="8">Carboxypeptidase C (Cathepsin A)</fullName>
    </submittedName>
</protein>
<dbReference type="SUPFAM" id="SSF53474">
    <property type="entry name" value="alpha/beta-Hydrolases"/>
    <property type="match status" value="1"/>
</dbReference>
<feature type="region of interest" description="Disordered" evidence="6">
    <location>
        <begin position="31"/>
        <end position="81"/>
    </location>
</feature>
<sequence>MVTNLPVLRHASLVLAVAAFALADFAHADDPPQPRSDMASPAGQQKGGRGGGTQSASQTSSSTAELHRLPPDSTTKQTLDLPGRTLNFAATAGSIRVFDGKGEPLADIAVTSYELDGADRATRPVTFLFNGGPGASSAWLQFGTAGPWRVPLDGEALSPSASPEVKPNAETWLDFTDLVFIDPVSTGYSRFVASGEDARKSFYSVDGDVNSIALVIRRWLEKHDRLTSPKYVAGESYGGIRGPKVVRQLQLQHGIGVRGLIMVSPLFDFREFTGTSLLQYVATLPSYVAVAREAKGPVKRADLVDVEAYARGEFLTDLVKGEADKEATNRLADRVAELTGIDQAVSRRLAGRFDVGEFRRELDRKNGKVTGRYDGSVRGFDPYPDSGSSRFGDPSGDALQAPLTSAAVDVLTRKLNWRPDGSYEVLNGTVEGHWDFGRGINPPQSVSELRQILATDAKLNVLVAHGLFDLATPYFGTKRVLDQLPAFVTQRVKFVVYPGGHMFYSRDGSRQAFRSEVETLIRE</sequence>
<dbReference type="Pfam" id="PF00450">
    <property type="entry name" value="Peptidase_S10"/>
    <property type="match status" value="1"/>
</dbReference>
<evidence type="ECO:0000256" key="5">
    <source>
        <dbReference type="ARBA" id="ARBA00023180"/>
    </source>
</evidence>
<dbReference type="InterPro" id="IPR001563">
    <property type="entry name" value="Peptidase_S10"/>
</dbReference>
<proteinExistence type="predicted"/>
<dbReference type="Proteomes" id="UP000246085">
    <property type="component" value="Chromosome BRAD3257"/>
</dbReference>
<keyword evidence="1 8" id="KW-0121">Carboxypeptidase</keyword>
<evidence type="ECO:0000256" key="4">
    <source>
        <dbReference type="ARBA" id="ARBA00022801"/>
    </source>
</evidence>
<evidence type="ECO:0000313" key="8">
    <source>
        <dbReference type="EMBL" id="SPP94616.1"/>
    </source>
</evidence>
<feature type="chain" id="PRO_5015620632" evidence="7">
    <location>
        <begin position="29"/>
        <end position="523"/>
    </location>
</feature>
<keyword evidence="5" id="KW-0325">Glycoprotein</keyword>
<evidence type="ECO:0000256" key="3">
    <source>
        <dbReference type="ARBA" id="ARBA00022729"/>
    </source>
</evidence>
<dbReference type="PANTHER" id="PTHR11802">
    <property type="entry name" value="SERINE PROTEASE FAMILY S10 SERINE CARBOXYPEPTIDASE"/>
    <property type="match status" value="1"/>
</dbReference>
<evidence type="ECO:0000313" key="9">
    <source>
        <dbReference type="Proteomes" id="UP000246085"/>
    </source>
</evidence>
<dbReference type="InterPro" id="IPR018202">
    <property type="entry name" value="Ser_caboxypep_ser_AS"/>
</dbReference>
<feature type="compositionally biased region" description="Low complexity" evidence="6">
    <location>
        <begin position="54"/>
        <end position="64"/>
    </location>
</feature>
<dbReference type="EMBL" id="LS398110">
    <property type="protein sequence ID" value="SPP94616.1"/>
    <property type="molecule type" value="Genomic_DNA"/>
</dbReference>
<keyword evidence="3 7" id="KW-0732">Signal</keyword>
<organism evidence="8 9">
    <name type="scientific">Bradyrhizobium vignae</name>
    <dbReference type="NCBI Taxonomy" id="1549949"/>
    <lineage>
        <taxon>Bacteria</taxon>
        <taxon>Pseudomonadati</taxon>
        <taxon>Pseudomonadota</taxon>
        <taxon>Alphaproteobacteria</taxon>
        <taxon>Hyphomicrobiales</taxon>
        <taxon>Nitrobacteraceae</taxon>
        <taxon>Bradyrhizobium</taxon>
    </lineage>
</organism>
<feature type="signal peptide" evidence="7">
    <location>
        <begin position="1"/>
        <end position="28"/>
    </location>
</feature>
<dbReference type="Gene3D" id="3.40.50.1820">
    <property type="entry name" value="alpha/beta hydrolase"/>
    <property type="match status" value="1"/>
</dbReference>
<dbReference type="GO" id="GO:0004185">
    <property type="term" value="F:serine-type carboxypeptidase activity"/>
    <property type="evidence" value="ECO:0007669"/>
    <property type="project" value="InterPro"/>
</dbReference>
<dbReference type="AlphaFoldDB" id="A0A2U3PZR7"/>
<dbReference type="InterPro" id="IPR029058">
    <property type="entry name" value="AB_hydrolase_fold"/>
</dbReference>
<name>A0A2U3PZR7_9BRAD</name>
<keyword evidence="2" id="KW-0645">Protease</keyword>
<evidence type="ECO:0000256" key="7">
    <source>
        <dbReference type="SAM" id="SignalP"/>
    </source>
</evidence>
<accession>A0A2U3PZR7</accession>
<keyword evidence="4" id="KW-0378">Hydrolase</keyword>
<evidence type="ECO:0000256" key="6">
    <source>
        <dbReference type="SAM" id="MobiDB-lite"/>
    </source>
</evidence>
<evidence type="ECO:0000256" key="1">
    <source>
        <dbReference type="ARBA" id="ARBA00022645"/>
    </source>
</evidence>
<dbReference type="PROSITE" id="PS00131">
    <property type="entry name" value="CARBOXYPEPT_SER_SER"/>
    <property type="match status" value="1"/>
</dbReference>
<reference evidence="8 9" key="1">
    <citation type="submission" date="2018-03" db="EMBL/GenBank/DDBJ databases">
        <authorList>
            <person name="Gully D."/>
        </authorList>
    </citation>
    <scope>NUCLEOTIDE SEQUENCE [LARGE SCALE GENOMIC DNA]</scope>
    <source>
        <strain evidence="8">ORS3257</strain>
    </source>
</reference>
<dbReference type="RefSeq" id="WP_122402639.1">
    <property type="nucleotide sequence ID" value="NZ_LS398110.1"/>
</dbReference>
<dbReference type="KEGG" id="bvz:BRAD3257_3593"/>
<evidence type="ECO:0000256" key="2">
    <source>
        <dbReference type="ARBA" id="ARBA00022670"/>
    </source>
</evidence>
<dbReference type="PANTHER" id="PTHR11802:SF3">
    <property type="entry name" value="RETINOID-INDUCIBLE SERINE CARBOXYPEPTIDASE"/>
    <property type="match status" value="1"/>
</dbReference>
<gene>
    <name evidence="8" type="ORF">BRAD3257_3593</name>
</gene>
<dbReference type="GO" id="GO:0006508">
    <property type="term" value="P:proteolysis"/>
    <property type="evidence" value="ECO:0007669"/>
    <property type="project" value="UniProtKB-KW"/>
</dbReference>